<dbReference type="Pfam" id="PF00320">
    <property type="entry name" value="GATA"/>
    <property type="match status" value="1"/>
</dbReference>
<dbReference type="PROSITE" id="PS50114">
    <property type="entry name" value="GATA_ZN_FINGER_2"/>
    <property type="match status" value="1"/>
</dbReference>
<feature type="compositionally biased region" description="Basic residues" evidence="2">
    <location>
        <begin position="9"/>
        <end position="19"/>
    </location>
</feature>
<protein>
    <recommendedName>
        <fullName evidence="3">GATA-type domain-containing protein</fullName>
    </recommendedName>
</protein>
<dbReference type="GeneID" id="95984066"/>
<feature type="region of interest" description="Disordered" evidence="2">
    <location>
        <begin position="1"/>
        <end position="145"/>
    </location>
</feature>
<feature type="compositionally biased region" description="Low complexity" evidence="2">
    <location>
        <begin position="108"/>
        <end position="125"/>
    </location>
</feature>
<keyword evidence="1" id="KW-0863">Zinc-finger</keyword>
<feature type="domain" description="GATA-type" evidence="3">
    <location>
        <begin position="15"/>
        <end position="62"/>
    </location>
</feature>
<dbReference type="InterPro" id="IPR013088">
    <property type="entry name" value="Znf_NHR/GATA"/>
</dbReference>
<proteinExistence type="predicted"/>
<comment type="caution">
    <text evidence="4">The sequence shown here is derived from an EMBL/GenBank/DDBJ whole genome shotgun (WGS) entry which is preliminary data.</text>
</comment>
<feature type="region of interest" description="Disordered" evidence="2">
    <location>
        <begin position="307"/>
        <end position="338"/>
    </location>
</feature>
<dbReference type="Gene3D" id="3.30.50.10">
    <property type="entry name" value="Erythroid Transcription Factor GATA-1, subunit A"/>
    <property type="match status" value="1"/>
</dbReference>
<reference evidence="4 5" key="1">
    <citation type="submission" date="2023-08" db="EMBL/GenBank/DDBJ databases">
        <title>Annotated Genome Sequence of Vanrija albida AlHP1.</title>
        <authorList>
            <person name="Herzog R."/>
        </authorList>
    </citation>
    <scope>NUCLEOTIDE SEQUENCE [LARGE SCALE GENOMIC DNA]</scope>
    <source>
        <strain evidence="4 5">AlHP1</strain>
    </source>
</reference>
<dbReference type="SUPFAM" id="SSF57716">
    <property type="entry name" value="Glucocorticoid receptor-like (DNA-binding domain)"/>
    <property type="match status" value="1"/>
</dbReference>
<name>A0ABR3QBF2_9TREE</name>
<dbReference type="InterPro" id="IPR000679">
    <property type="entry name" value="Znf_GATA"/>
</dbReference>
<dbReference type="Proteomes" id="UP001565368">
    <property type="component" value="Unassembled WGS sequence"/>
</dbReference>
<evidence type="ECO:0000256" key="1">
    <source>
        <dbReference type="PROSITE-ProRule" id="PRU00094"/>
    </source>
</evidence>
<dbReference type="EMBL" id="JBBXJM010000002">
    <property type="protein sequence ID" value="KAL1412026.1"/>
    <property type="molecule type" value="Genomic_DNA"/>
</dbReference>
<feature type="compositionally biased region" description="Polar residues" evidence="2">
    <location>
        <begin position="20"/>
        <end position="34"/>
    </location>
</feature>
<gene>
    <name evidence="4" type="ORF">Q8F55_003023</name>
</gene>
<feature type="compositionally biased region" description="Pro residues" evidence="2">
    <location>
        <begin position="65"/>
        <end position="75"/>
    </location>
</feature>
<keyword evidence="1" id="KW-0862">Zinc</keyword>
<feature type="compositionally biased region" description="Acidic residues" evidence="2">
    <location>
        <begin position="83"/>
        <end position="94"/>
    </location>
</feature>
<accession>A0ABR3QBF2</accession>
<sequence length="356" mass="37925">MSSTTTAPRQRKKRTKHTQLWRSNPDDPNNQNKMLCNACGLWIKEKGLPRPVDYPQRASSRRTPPRTPSDTPSPAPSVTTESEKDELENDDDLEVSPRPAKKSRGADKATPPKAKTAAAKPATRATRQKRRRPAARASSPVTDYATDTQSVVSVGSVASDTSAQSVDSADDLAAADVLVSLGLSRTTPTKCSTCDSLINGGHHCGGFLNSQFHAVNFSYYSNGYTPAWMSPTPPRAGSSSRTYTTPHQAHYQATQSAPPAYDTGASSYATPQSILSTPDLTTRVLPSPPMQPADWYFGAGLAAGPPPLARPQTATHYPVHSSSSSHSSAHSSAHSSSGCFGSRYPNCCGPKEGSRL</sequence>
<keyword evidence="1" id="KW-0479">Metal-binding</keyword>
<dbReference type="RefSeq" id="XP_069211970.1">
    <property type="nucleotide sequence ID" value="XM_069351584.1"/>
</dbReference>
<evidence type="ECO:0000313" key="4">
    <source>
        <dbReference type="EMBL" id="KAL1412026.1"/>
    </source>
</evidence>
<evidence type="ECO:0000259" key="3">
    <source>
        <dbReference type="PROSITE" id="PS50114"/>
    </source>
</evidence>
<feature type="compositionally biased region" description="Low complexity" evidence="2">
    <location>
        <begin position="320"/>
        <end position="337"/>
    </location>
</feature>
<evidence type="ECO:0000256" key="2">
    <source>
        <dbReference type="SAM" id="MobiDB-lite"/>
    </source>
</evidence>
<keyword evidence="5" id="KW-1185">Reference proteome</keyword>
<evidence type="ECO:0000313" key="5">
    <source>
        <dbReference type="Proteomes" id="UP001565368"/>
    </source>
</evidence>
<organism evidence="4 5">
    <name type="scientific">Vanrija albida</name>
    <dbReference type="NCBI Taxonomy" id="181172"/>
    <lineage>
        <taxon>Eukaryota</taxon>
        <taxon>Fungi</taxon>
        <taxon>Dikarya</taxon>
        <taxon>Basidiomycota</taxon>
        <taxon>Agaricomycotina</taxon>
        <taxon>Tremellomycetes</taxon>
        <taxon>Trichosporonales</taxon>
        <taxon>Trichosporonaceae</taxon>
        <taxon>Vanrija</taxon>
    </lineage>
</organism>